<evidence type="ECO:0000313" key="3">
    <source>
        <dbReference type="Proteomes" id="UP000177092"/>
    </source>
</evidence>
<feature type="transmembrane region" description="Helical" evidence="1">
    <location>
        <begin position="34"/>
        <end position="61"/>
    </location>
</feature>
<protein>
    <submittedName>
        <fullName evidence="2">Uncharacterized protein</fullName>
    </submittedName>
</protein>
<name>A0A1F6A801_9BACT</name>
<proteinExistence type="predicted"/>
<dbReference type="EMBL" id="MFJN01000034">
    <property type="protein sequence ID" value="OGG20811.1"/>
    <property type="molecule type" value="Genomic_DNA"/>
</dbReference>
<dbReference type="AlphaFoldDB" id="A0A1F6A801"/>
<comment type="caution">
    <text evidence="2">The sequence shown here is derived from an EMBL/GenBank/DDBJ whole genome shotgun (WGS) entry which is preliminary data.</text>
</comment>
<keyword evidence="1" id="KW-0472">Membrane</keyword>
<accession>A0A1F6A801</accession>
<organism evidence="2 3">
    <name type="scientific">Candidatus Gottesmanbacteria bacterium RIFCSPHIGHO2_02_FULL_40_13</name>
    <dbReference type="NCBI Taxonomy" id="1798384"/>
    <lineage>
        <taxon>Bacteria</taxon>
        <taxon>Candidatus Gottesmaniibacteriota</taxon>
    </lineage>
</organism>
<sequence>MIFKTPVQEPLNPHAKIPVATATLTVLRTDTVDAIMTLATSLAEGLGVRGILVGVVALRILQQAPGVPADMKIVLAEILVILAGTAAPVRTITAITIAVVPVKPSLLILPPQHLHLSAPLLVLSLLLLLPVVPLLILQLLTPIYQAGQI</sequence>
<evidence type="ECO:0000256" key="1">
    <source>
        <dbReference type="SAM" id="Phobius"/>
    </source>
</evidence>
<feature type="transmembrane region" description="Helical" evidence="1">
    <location>
        <begin position="120"/>
        <end position="140"/>
    </location>
</feature>
<keyword evidence="1" id="KW-0812">Transmembrane</keyword>
<gene>
    <name evidence="2" type="ORF">A3D03_03980</name>
</gene>
<dbReference type="Proteomes" id="UP000177092">
    <property type="component" value="Unassembled WGS sequence"/>
</dbReference>
<reference evidence="2 3" key="1">
    <citation type="journal article" date="2016" name="Nat. Commun.">
        <title>Thousands of microbial genomes shed light on interconnected biogeochemical processes in an aquifer system.</title>
        <authorList>
            <person name="Anantharaman K."/>
            <person name="Brown C.T."/>
            <person name="Hug L.A."/>
            <person name="Sharon I."/>
            <person name="Castelle C.J."/>
            <person name="Probst A.J."/>
            <person name="Thomas B.C."/>
            <person name="Singh A."/>
            <person name="Wilkins M.J."/>
            <person name="Karaoz U."/>
            <person name="Brodie E.L."/>
            <person name="Williams K.H."/>
            <person name="Hubbard S.S."/>
            <person name="Banfield J.F."/>
        </authorList>
    </citation>
    <scope>NUCLEOTIDE SEQUENCE [LARGE SCALE GENOMIC DNA]</scope>
</reference>
<keyword evidence="1" id="KW-1133">Transmembrane helix</keyword>
<feature type="transmembrane region" description="Helical" evidence="1">
    <location>
        <begin position="73"/>
        <end position="100"/>
    </location>
</feature>
<evidence type="ECO:0000313" key="2">
    <source>
        <dbReference type="EMBL" id="OGG20811.1"/>
    </source>
</evidence>
<dbReference type="STRING" id="1798384.A3D03_03980"/>